<accession>A0A915J125</accession>
<protein>
    <submittedName>
        <fullName evidence="3">Uncharacterized protein</fullName>
    </submittedName>
</protein>
<reference evidence="3" key="1">
    <citation type="submission" date="2022-11" db="UniProtKB">
        <authorList>
            <consortium name="WormBaseParasite"/>
        </authorList>
    </citation>
    <scope>IDENTIFICATION</scope>
</reference>
<evidence type="ECO:0000313" key="2">
    <source>
        <dbReference type="Proteomes" id="UP000887565"/>
    </source>
</evidence>
<evidence type="ECO:0000313" key="3">
    <source>
        <dbReference type="WBParaSite" id="nRc.2.0.1.t19608-RA"/>
    </source>
</evidence>
<sequence length="158" mass="17236">MAARDLMLMLTPPLMPTPAVDVVALEHAKNEALQSLVRGRVLTGVIEGVKRSSSWRSDTKGLNNKECPKSSFQKPERLTANLSDRENTKNSPPIRVGKRRAYDSTKNNVDHCISTIALNFGLLALSKGFTISCEHLIAVDAATAPSTDDTLSLFNDEN</sequence>
<dbReference type="Proteomes" id="UP000887565">
    <property type="component" value="Unplaced"/>
</dbReference>
<dbReference type="WBParaSite" id="nRc.2.0.1.t19608-RA">
    <property type="protein sequence ID" value="nRc.2.0.1.t19608-RA"/>
    <property type="gene ID" value="nRc.2.0.1.g19608"/>
</dbReference>
<evidence type="ECO:0000256" key="1">
    <source>
        <dbReference type="SAM" id="MobiDB-lite"/>
    </source>
</evidence>
<name>A0A915J125_ROMCU</name>
<feature type="region of interest" description="Disordered" evidence="1">
    <location>
        <begin position="55"/>
        <end position="96"/>
    </location>
</feature>
<proteinExistence type="predicted"/>
<organism evidence="2 3">
    <name type="scientific">Romanomermis culicivorax</name>
    <name type="common">Nematode worm</name>
    <dbReference type="NCBI Taxonomy" id="13658"/>
    <lineage>
        <taxon>Eukaryota</taxon>
        <taxon>Metazoa</taxon>
        <taxon>Ecdysozoa</taxon>
        <taxon>Nematoda</taxon>
        <taxon>Enoplea</taxon>
        <taxon>Dorylaimia</taxon>
        <taxon>Mermithida</taxon>
        <taxon>Mermithoidea</taxon>
        <taxon>Mermithidae</taxon>
        <taxon>Romanomermis</taxon>
    </lineage>
</organism>
<keyword evidence="2" id="KW-1185">Reference proteome</keyword>
<dbReference type="AlphaFoldDB" id="A0A915J125"/>